<keyword evidence="3" id="KW-1185">Reference proteome</keyword>
<reference evidence="2" key="1">
    <citation type="journal article" date="2023" name="Mol. Biol. Evol.">
        <title>Third-Generation Sequencing Reveals the Adaptive Role of the Epigenome in Three Deep-Sea Polychaetes.</title>
        <authorList>
            <person name="Perez M."/>
            <person name="Aroh O."/>
            <person name="Sun Y."/>
            <person name="Lan Y."/>
            <person name="Juniper S.K."/>
            <person name="Young C.R."/>
            <person name="Angers B."/>
            <person name="Qian P.Y."/>
        </authorList>
    </citation>
    <scope>NUCLEOTIDE SEQUENCE</scope>
    <source>
        <strain evidence="2">P08H-3</strain>
    </source>
</reference>
<gene>
    <name evidence="2" type="ORF">LSH36_733g01028</name>
</gene>
<proteinExistence type="predicted"/>
<evidence type="ECO:0000313" key="3">
    <source>
        <dbReference type="Proteomes" id="UP001208570"/>
    </source>
</evidence>
<evidence type="ECO:0000256" key="1">
    <source>
        <dbReference type="SAM" id="MobiDB-lite"/>
    </source>
</evidence>
<dbReference type="Proteomes" id="UP001208570">
    <property type="component" value="Unassembled WGS sequence"/>
</dbReference>
<sequence>MVGLVETKQDVLKLMNRLEKAGKRPAIKEAMKIRYQKIVLSKKHFRLKGILFDLIGTLQEHLPEHQPEADQGSDTGVQVVSTSLSLDPESDNQNPKEEDTSDEDVDQSRDHPETSDRLFQFNAQGQWVAVYFNEKVYIGQVIEVENPQLARVQYMLQSTTRKDYFKWPSGDDVADTEAYFVFEWDFEVMSVNRYWMMAAVEEIHQRYNAIKRRSPE</sequence>
<feature type="region of interest" description="Disordered" evidence="1">
    <location>
        <begin position="85"/>
        <end position="113"/>
    </location>
</feature>
<protein>
    <submittedName>
        <fullName evidence="2">Uncharacterized protein</fullName>
    </submittedName>
</protein>
<comment type="caution">
    <text evidence="2">The sequence shown here is derived from an EMBL/GenBank/DDBJ whole genome shotgun (WGS) entry which is preliminary data.</text>
</comment>
<dbReference type="AlphaFoldDB" id="A0AAD9J172"/>
<dbReference type="EMBL" id="JAODUP010000733">
    <property type="protein sequence ID" value="KAK2144766.1"/>
    <property type="molecule type" value="Genomic_DNA"/>
</dbReference>
<organism evidence="2 3">
    <name type="scientific">Paralvinella palmiformis</name>
    <dbReference type="NCBI Taxonomy" id="53620"/>
    <lineage>
        <taxon>Eukaryota</taxon>
        <taxon>Metazoa</taxon>
        <taxon>Spiralia</taxon>
        <taxon>Lophotrochozoa</taxon>
        <taxon>Annelida</taxon>
        <taxon>Polychaeta</taxon>
        <taxon>Sedentaria</taxon>
        <taxon>Canalipalpata</taxon>
        <taxon>Terebellida</taxon>
        <taxon>Terebelliformia</taxon>
        <taxon>Alvinellidae</taxon>
        <taxon>Paralvinella</taxon>
    </lineage>
</organism>
<evidence type="ECO:0000313" key="2">
    <source>
        <dbReference type="EMBL" id="KAK2144766.1"/>
    </source>
</evidence>
<accession>A0AAD9J172</accession>
<name>A0AAD9J172_9ANNE</name>